<protein>
    <submittedName>
        <fullName evidence="1">Uncharacterized protein</fullName>
    </submittedName>
</protein>
<evidence type="ECO:0000313" key="2">
    <source>
        <dbReference type="Proteomes" id="UP000321062"/>
    </source>
</evidence>
<sequence>MAADPNVFNAATEFGRLDYLSALMALIALLIALLAFPFFNFLKYRAEQVAAGAAREELEKAVRRLEQDAVNRMEAMLPSLVRDYMELARAVTVTDQEANEIAAAQGTDQDDASRDDS</sequence>
<proteinExistence type="predicted"/>
<evidence type="ECO:0000313" key="1">
    <source>
        <dbReference type="EMBL" id="QEE21343.1"/>
    </source>
</evidence>
<dbReference type="AlphaFoldDB" id="A0A5B9DQ85"/>
<keyword evidence="2" id="KW-1185">Reference proteome</keyword>
<dbReference type="KEGG" id="yti:FNA67_14610"/>
<dbReference type="Proteomes" id="UP000321062">
    <property type="component" value="Chromosome"/>
</dbReference>
<gene>
    <name evidence="1" type="ORF">FNA67_14610</name>
</gene>
<reference evidence="1 2" key="1">
    <citation type="journal article" date="2015" name="Int. J. Syst. Evol. Microbiol.">
        <title>Youhaiella tibetensis gen. nov., sp. nov., isolated from subsurface sediment.</title>
        <authorList>
            <person name="Wang Y.X."/>
            <person name="Huang F.Q."/>
            <person name="Nogi Y."/>
            <person name="Pang S.J."/>
            <person name="Wang P.K."/>
            <person name="Lv J."/>
        </authorList>
    </citation>
    <scope>NUCLEOTIDE SEQUENCE [LARGE SCALE GENOMIC DNA]</scope>
    <source>
        <strain evidence="2">fig4</strain>
    </source>
</reference>
<dbReference type="RefSeq" id="WP_147656543.1">
    <property type="nucleotide sequence ID" value="NZ_BMFM01000001.1"/>
</dbReference>
<dbReference type="EMBL" id="CP041690">
    <property type="protein sequence ID" value="QEE21343.1"/>
    <property type="molecule type" value="Genomic_DNA"/>
</dbReference>
<name>A0A5B9DQ85_9HYPH</name>
<organism evidence="1 2">
    <name type="scientific">Paradevosia tibetensis</name>
    <dbReference type="NCBI Taxonomy" id="1447062"/>
    <lineage>
        <taxon>Bacteria</taxon>
        <taxon>Pseudomonadati</taxon>
        <taxon>Pseudomonadota</taxon>
        <taxon>Alphaproteobacteria</taxon>
        <taxon>Hyphomicrobiales</taxon>
        <taxon>Devosiaceae</taxon>
        <taxon>Paradevosia</taxon>
    </lineage>
</organism>
<accession>A0A5B9DQ85</accession>